<dbReference type="SUPFAM" id="SSF54695">
    <property type="entry name" value="POZ domain"/>
    <property type="match status" value="1"/>
</dbReference>
<protein>
    <recommendedName>
        <fullName evidence="5">Kelch-like protein 17</fullName>
    </recommendedName>
</protein>
<dbReference type="Proteomes" id="UP000022910">
    <property type="component" value="Unassembled WGS sequence"/>
</dbReference>
<dbReference type="CDD" id="cd18186">
    <property type="entry name" value="BTB_POZ_ZBTB_KLHL-like"/>
    <property type="match status" value="1"/>
</dbReference>
<dbReference type="HOGENOM" id="CLU_021542_0_2_1"/>
<dbReference type="AlphaFoldDB" id="A0A015I084"/>
<dbReference type="Gene3D" id="1.25.40.420">
    <property type="match status" value="1"/>
</dbReference>
<accession>A0A015I084</accession>
<name>A0A015I084_RHIIW</name>
<dbReference type="EMBL" id="JEMT01030000">
    <property type="protein sequence ID" value="EXX50327.1"/>
    <property type="molecule type" value="Genomic_DNA"/>
</dbReference>
<organism evidence="3 4">
    <name type="scientific">Rhizophagus irregularis (strain DAOM 197198w)</name>
    <name type="common">Glomus intraradices</name>
    <dbReference type="NCBI Taxonomy" id="1432141"/>
    <lineage>
        <taxon>Eukaryota</taxon>
        <taxon>Fungi</taxon>
        <taxon>Fungi incertae sedis</taxon>
        <taxon>Mucoromycota</taxon>
        <taxon>Glomeromycotina</taxon>
        <taxon>Glomeromycetes</taxon>
        <taxon>Glomerales</taxon>
        <taxon>Glomeraceae</taxon>
        <taxon>Rhizophagus</taxon>
    </lineage>
</organism>
<sequence>MEFLPKLSQNLLEILDDKEYYDITIEVGNDPNIKIFKAHMVILSYRSPYLRRILSTNKENNDRTLTHIKLPNISPEIFQIILRYIYGGKLPVEEYDISDIFKVLVTANELSLQELNYYLQSFLVKNNATWIEQNFDLVYQTSIENDSFMELKKYCNNLISKKPDKIFKSHDFPSIPEKVLIAVLQNDELQMKEIQVWEHVLNWGFAQNPDLPPDPTNFSKNDFNILKNTLQQCIPLIRFYNLTSKEFSDRVLPYKKILSKELYSDLLKTFLDLHPNSRASGKSKPRNYVDSEIITIQHFELISKWIDKLDVTDDLASSYEFKLMLRGSRDGFSGSKFHEICDNQPRTVAIVKVKGSDKILGGYNPIEWKSAGGYSNAKDSFIFSFKNSDSIEDHILSRVKNENNAIWNGPNYGPYFGNSDLVLCGNNSYDGSYCIKYTYEKDIRETGVVFSVEEYEVFQICNE</sequence>
<dbReference type="PANTHER" id="PTHR45774:SF3">
    <property type="entry name" value="BTB (POZ) DOMAIN-CONTAINING 2B-RELATED"/>
    <property type="match status" value="1"/>
</dbReference>
<feature type="domain" description="BTB" evidence="1">
    <location>
        <begin position="21"/>
        <end position="94"/>
    </location>
</feature>
<dbReference type="InterPro" id="IPR011705">
    <property type="entry name" value="BACK"/>
</dbReference>
<dbReference type="InterPro" id="IPR000210">
    <property type="entry name" value="BTB/POZ_dom"/>
</dbReference>
<evidence type="ECO:0000259" key="1">
    <source>
        <dbReference type="PROSITE" id="PS50097"/>
    </source>
</evidence>
<gene>
    <name evidence="3" type="ORF">RirG_271890</name>
</gene>
<dbReference type="Pfam" id="PF07707">
    <property type="entry name" value="BACK"/>
    <property type="match status" value="1"/>
</dbReference>
<dbReference type="PANTHER" id="PTHR45774">
    <property type="entry name" value="BTB/POZ DOMAIN-CONTAINING"/>
    <property type="match status" value="1"/>
</dbReference>
<reference evidence="3 4" key="1">
    <citation type="submission" date="2014-02" db="EMBL/GenBank/DDBJ databases">
        <title>Single nucleus genome sequencing reveals high similarity among nuclei of an endomycorrhizal fungus.</title>
        <authorList>
            <person name="Lin K."/>
            <person name="Geurts R."/>
            <person name="Zhang Z."/>
            <person name="Limpens E."/>
            <person name="Saunders D.G."/>
            <person name="Mu D."/>
            <person name="Pang E."/>
            <person name="Cao H."/>
            <person name="Cha H."/>
            <person name="Lin T."/>
            <person name="Zhou Q."/>
            <person name="Shang Y."/>
            <person name="Li Y."/>
            <person name="Ivanov S."/>
            <person name="Sharma T."/>
            <person name="Velzen R.V."/>
            <person name="Ruijter N.D."/>
            <person name="Aanen D.K."/>
            <person name="Win J."/>
            <person name="Kamoun S."/>
            <person name="Bisseling T."/>
            <person name="Huang S."/>
        </authorList>
    </citation>
    <scope>NUCLEOTIDE SEQUENCE [LARGE SCALE GENOMIC DNA]</scope>
    <source>
        <strain evidence="4">DAOM197198w</strain>
    </source>
</reference>
<dbReference type="SMART" id="SM00225">
    <property type="entry name" value="BTB"/>
    <property type="match status" value="1"/>
</dbReference>
<comment type="caution">
    <text evidence="3">The sequence shown here is derived from an EMBL/GenBank/DDBJ whole genome shotgun (WGS) entry which is preliminary data.</text>
</comment>
<dbReference type="Pfam" id="PF00651">
    <property type="entry name" value="BTB"/>
    <property type="match status" value="1"/>
</dbReference>
<dbReference type="Pfam" id="PF07534">
    <property type="entry name" value="TLD"/>
    <property type="match status" value="1"/>
</dbReference>
<evidence type="ECO:0000313" key="3">
    <source>
        <dbReference type="EMBL" id="EXX50327.1"/>
    </source>
</evidence>
<dbReference type="OrthoDB" id="2423124at2759"/>
<keyword evidence="4" id="KW-1185">Reference proteome</keyword>
<feature type="domain" description="TLDc" evidence="2">
    <location>
        <begin position="292"/>
        <end position="461"/>
    </location>
</feature>
<dbReference type="InterPro" id="IPR011333">
    <property type="entry name" value="SKP1/BTB/POZ_sf"/>
</dbReference>
<evidence type="ECO:0000259" key="2">
    <source>
        <dbReference type="PROSITE" id="PS51886"/>
    </source>
</evidence>
<dbReference type="Gene3D" id="3.30.710.10">
    <property type="entry name" value="Potassium Channel Kv1.1, Chain A"/>
    <property type="match status" value="1"/>
</dbReference>
<evidence type="ECO:0008006" key="5">
    <source>
        <dbReference type="Google" id="ProtNLM"/>
    </source>
</evidence>
<evidence type="ECO:0000313" key="4">
    <source>
        <dbReference type="Proteomes" id="UP000022910"/>
    </source>
</evidence>
<dbReference type="PROSITE" id="PS50097">
    <property type="entry name" value="BTB"/>
    <property type="match status" value="1"/>
</dbReference>
<proteinExistence type="predicted"/>
<dbReference type="PROSITE" id="PS51886">
    <property type="entry name" value="TLDC"/>
    <property type="match status" value="1"/>
</dbReference>
<dbReference type="InterPro" id="IPR006571">
    <property type="entry name" value="TLDc_dom"/>
</dbReference>